<feature type="compositionally biased region" description="Polar residues" evidence="1">
    <location>
        <begin position="187"/>
        <end position="202"/>
    </location>
</feature>
<evidence type="ECO:0000313" key="3">
    <source>
        <dbReference type="Proteomes" id="UP000807769"/>
    </source>
</evidence>
<reference evidence="2" key="1">
    <citation type="journal article" date="2020" name="New Phytol.">
        <title>Comparative genomics reveals dynamic genome evolution in host specialist ectomycorrhizal fungi.</title>
        <authorList>
            <person name="Lofgren L.A."/>
            <person name="Nguyen N.H."/>
            <person name="Vilgalys R."/>
            <person name="Ruytinx J."/>
            <person name="Liao H.L."/>
            <person name="Branco S."/>
            <person name="Kuo A."/>
            <person name="LaButti K."/>
            <person name="Lipzen A."/>
            <person name="Andreopoulos W."/>
            <person name="Pangilinan J."/>
            <person name="Riley R."/>
            <person name="Hundley H."/>
            <person name="Na H."/>
            <person name="Barry K."/>
            <person name="Grigoriev I.V."/>
            <person name="Stajich J.E."/>
            <person name="Kennedy P.G."/>
        </authorList>
    </citation>
    <scope>NUCLEOTIDE SEQUENCE</scope>
    <source>
        <strain evidence="2">MN1</strain>
    </source>
</reference>
<evidence type="ECO:0000313" key="2">
    <source>
        <dbReference type="EMBL" id="KAG1805832.1"/>
    </source>
</evidence>
<dbReference type="EMBL" id="JABBWG010000050">
    <property type="protein sequence ID" value="KAG1805832.1"/>
    <property type="molecule type" value="Genomic_DNA"/>
</dbReference>
<gene>
    <name evidence="2" type="ORF">BJ212DRAFT_1486175</name>
</gene>
<dbReference type="GeneID" id="64635102"/>
<proteinExistence type="predicted"/>
<keyword evidence="3" id="KW-1185">Reference proteome</keyword>
<name>A0A9P7DY16_9AGAM</name>
<dbReference type="Proteomes" id="UP000807769">
    <property type="component" value="Unassembled WGS sequence"/>
</dbReference>
<comment type="caution">
    <text evidence="2">The sequence shown here is derived from an EMBL/GenBank/DDBJ whole genome shotgun (WGS) entry which is preliminary data.</text>
</comment>
<dbReference type="RefSeq" id="XP_041187473.1">
    <property type="nucleotide sequence ID" value="XM_041341086.1"/>
</dbReference>
<organism evidence="2 3">
    <name type="scientific">Suillus subaureus</name>
    <dbReference type="NCBI Taxonomy" id="48587"/>
    <lineage>
        <taxon>Eukaryota</taxon>
        <taxon>Fungi</taxon>
        <taxon>Dikarya</taxon>
        <taxon>Basidiomycota</taxon>
        <taxon>Agaricomycotina</taxon>
        <taxon>Agaricomycetes</taxon>
        <taxon>Agaricomycetidae</taxon>
        <taxon>Boletales</taxon>
        <taxon>Suillineae</taxon>
        <taxon>Suillaceae</taxon>
        <taxon>Suillus</taxon>
    </lineage>
</organism>
<dbReference type="AlphaFoldDB" id="A0A9P7DY16"/>
<dbReference type="OrthoDB" id="2688816at2759"/>
<evidence type="ECO:0000256" key="1">
    <source>
        <dbReference type="SAM" id="MobiDB-lite"/>
    </source>
</evidence>
<protein>
    <submittedName>
        <fullName evidence="2">Uncharacterized protein</fullName>
    </submittedName>
</protein>
<feature type="region of interest" description="Disordered" evidence="1">
    <location>
        <begin position="187"/>
        <end position="211"/>
    </location>
</feature>
<accession>A0A9P7DY16</accession>
<sequence length="223" mass="24622">MKMKAHYVTALELKEVFEADAGVRKEKERIEKEKKEKKKLDEEAHIAHIHNNIATRTFDGPLKSYKQKEDLEALAGALELSRDGKIADLSARIAAHLQDPGTHQSLVENPQLSALYGLKWHGNHGHITASTSTSTESSTWTPSASISLPPAPNNVSPPHMLFFLQIQGSIPYSNYWPGQHHIGAGFSQTAPSPVASMSSQPLPSGHRNNDDSLYYSGNLQYIF</sequence>